<evidence type="ECO:0008006" key="5">
    <source>
        <dbReference type="Google" id="ProtNLM"/>
    </source>
</evidence>
<feature type="signal peptide" evidence="2">
    <location>
        <begin position="1"/>
        <end position="27"/>
    </location>
</feature>
<keyword evidence="1" id="KW-0812">Transmembrane</keyword>
<proteinExistence type="predicted"/>
<name>A0A345T5K7_9ACTN</name>
<gene>
    <name evidence="3" type="ORF">C7M71_007685</name>
</gene>
<feature type="chain" id="PRO_5017079037" description="Secreted protein" evidence="2">
    <location>
        <begin position="28"/>
        <end position="221"/>
    </location>
</feature>
<keyword evidence="2" id="KW-0732">Signal</keyword>
<reference evidence="4" key="1">
    <citation type="submission" date="2018-07" db="EMBL/GenBank/DDBJ databases">
        <title>Streptacidiphilus bronchialis DSM 106435 chromosome.</title>
        <authorList>
            <person name="Batra D."/>
            <person name="Gulvik C.A."/>
        </authorList>
    </citation>
    <scope>NUCLEOTIDE SEQUENCE [LARGE SCALE GENOMIC DNA]</scope>
    <source>
        <strain evidence="4">DSM 106435</strain>
    </source>
</reference>
<dbReference type="AlphaFoldDB" id="A0A345T5K7"/>
<dbReference type="Proteomes" id="UP000249340">
    <property type="component" value="Chromosome"/>
</dbReference>
<evidence type="ECO:0000313" key="3">
    <source>
        <dbReference type="EMBL" id="AXI81262.1"/>
    </source>
</evidence>
<keyword evidence="4" id="KW-1185">Reference proteome</keyword>
<dbReference type="InterPro" id="IPR047703">
    <property type="entry name" value="SCO2322-like"/>
</dbReference>
<protein>
    <recommendedName>
        <fullName evidence="5">Secreted protein</fullName>
    </recommendedName>
</protein>
<evidence type="ECO:0000256" key="1">
    <source>
        <dbReference type="SAM" id="Phobius"/>
    </source>
</evidence>
<dbReference type="EMBL" id="CP031264">
    <property type="protein sequence ID" value="AXI81262.1"/>
    <property type="molecule type" value="Genomic_DNA"/>
</dbReference>
<dbReference type="OrthoDB" id="3530682at2"/>
<dbReference type="KEGG" id="stri:C7M71_007685"/>
<evidence type="ECO:0000256" key="2">
    <source>
        <dbReference type="SAM" id="SignalP"/>
    </source>
</evidence>
<keyword evidence="1" id="KW-1133">Transmembrane helix</keyword>
<organism evidence="3 4">
    <name type="scientific">Peterkaempfera bronchialis</name>
    <dbReference type="NCBI Taxonomy" id="2126346"/>
    <lineage>
        <taxon>Bacteria</taxon>
        <taxon>Bacillati</taxon>
        <taxon>Actinomycetota</taxon>
        <taxon>Actinomycetes</taxon>
        <taxon>Kitasatosporales</taxon>
        <taxon>Streptomycetaceae</taxon>
        <taxon>Peterkaempfera</taxon>
    </lineage>
</organism>
<sequence length="221" mass="22388">MRHTPGLVLVLAGLLALPLLGATPAHATGYRYWSFWDWSQGAWTYQQQGPATYRPLDGGVDGWRFAVSPDGGSDAARPRAAGDFAAICATTPPRDGRKRVAVVLDFGTPADAPSGERPPERRTLCAVVPTDASSAEVLAAAVPPLRYNTGGVLCAITGYPRQGCGEVVAPTGGTGGTSADGGGGDDDGGGGGPVLGLALGGGLIALVAVGAAVQARRRRTR</sequence>
<accession>A0A345T5K7</accession>
<evidence type="ECO:0000313" key="4">
    <source>
        <dbReference type="Proteomes" id="UP000249340"/>
    </source>
</evidence>
<keyword evidence="1" id="KW-0472">Membrane</keyword>
<dbReference type="NCBIfam" id="NF040672">
    <property type="entry name" value="SCO2322_fam"/>
    <property type="match status" value="1"/>
</dbReference>
<feature type="transmembrane region" description="Helical" evidence="1">
    <location>
        <begin position="194"/>
        <end position="213"/>
    </location>
</feature>